<dbReference type="GO" id="GO:0055085">
    <property type="term" value="P:transmembrane transport"/>
    <property type="evidence" value="ECO:0007669"/>
    <property type="project" value="UniProtKB-ARBA"/>
</dbReference>
<feature type="chain" id="PRO_5017971933" evidence="3">
    <location>
        <begin position="22"/>
        <end position="355"/>
    </location>
</feature>
<dbReference type="AlphaFoldDB" id="A0A3N6TUD5"/>
<proteinExistence type="inferred from homology"/>
<dbReference type="InterPro" id="IPR028082">
    <property type="entry name" value="Peripla_BP_I"/>
</dbReference>
<dbReference type="SUPFAM" id="SSF53822">
    <property type="entry name" value="Periplasmic binding protein-like I"/>
    <property type="match status" value="1"/>
</dbReference>
<dbReference type="InterPro" id="IPR025997">
    <property type="entry name" value="SBP_2_dom"/>
</dbReference>
<dbReference type="PANTHER" id="PTHR30036">
    <property type="entry name" value="D-XYLOSE-BINDING PERIPLASMIC PROTEIN"/>
    <property type="match status" value="1"/>
</dbReference>
<evidence type="ECO:0000256" key="3">
    <source>
        <dbReference type="SAM" id="SignalP"/>
    </source>
</evidence>
<dbReference type="Proteomes" id="UP000279457">
    <property type="component" value="Unassembled WGS sequence"/>
</dbReference>
<protein>
    <submittedName>
        <fullName evidence="5">Sugar ABC transporter substrate-binding protein</fullName>
    </submittedName>
</protein>
<dbReference type="InterPro" id="IPR050555">
    <property type="entry name" value="Bact_Solute-Bind_Prot2"/>
</dbReference>
<dbReference type="Gene3D" id="3.40.50.2300">
    <property type="match status" value="2"/>
</dbReference>
<evidence type="ECO:0000259" key="4">
    <source>
        <dbReference type="Pfam" id="PF13407"/>
    </source>
</evidence>
<dbReference type="GO" id="GO:0030246">
    <property type="term" value="F:carbohydrate binding"/>
    <property type="evidence" value="ECO:0007669"/>
    <property type="project" value="TreeGrafter"/>
</dbReference>
<name>A0A3N6TUD5_9GAMM</name>
<feature type="domain" description="Periplasmic binding protein" evidence="4">
    <location>
        <begin position="39"/>
        <end position="297"/>
    </location>
</feature>
<dbReference type="EMBL" id="RHHM01000004">
    <property type="protein sequence ID" value="RQM38882.1"/>
    <property type="molecule type" value="Genomic_DNA"/>
</dbReference>
<sequence length="355" mass="38100">MKKLTTSLLAISLLTAVPAFADSAAVPAAIAGHQGPVRIAVIRNLGSDDNTTQFVAGAIQQGRKLGFKVSTFLSNGDDARFQDFVNQAISQKYDGIILSHGKDPYSTALVKRIADAGIKVSVFDTPINQPVAGVTSTAQDDVSLAQLSLNQLIKESNGKANIIKLWVAGFPPMERRQVVYEKTLKDNPGIHQLESVGAVSSDVQGDTANKIGAILAKYPKGQIDAIWGAWDAFAQGAYKALQENGRTEIKLYSIDVSNQDLQLMQEKNSPWKQTVAVDSKLIGAINMRLVAKKIAGETTPATYQFKAATISQAQLAGQSKPVNVASLNKIIPGWGESTDFVAPWFATLEAKYAKK</sequence>
<comment type="caution">
    <text evidence="5">The sequence shown here is derived from an EMBL/GenBank/DDBJ whole genome shotgun (WGS) entry which is preliminary data.</text>
</comment>
<organism evidence="5 6">
    <name type="scientific">Erwinia psidii</name>
    <dbReference type="NCBI Taxonomy" id="69224"/>
    <lineage>
        <taxon>Bacteria</taxon>
        <taxon>Pseudomonadati</taxon>
        <taxon>Pseudomonadota</taxon>
        <taxon>Gammaproteobacteria</taxon>
        <taxon>Enterobacterales</taxon>
        <taxon>Erwiniaceae</taxon>
        <taxon>Erwinia</taxon>
    </lineage>
</organism>
<reference evidence="5 6" key="1">
    <citation type="submission" date="2018-10" db="EMBL/GenBank/DDBJ databases">
        <title>Draft genome sequence for the type isolate of Erwinia psidii, agent causal of bacterial blight in guava (Psidium guajava) and wilt and die-back of Eucalyptus spp.</title>
        <authorList>
            <person name="Hermenegildo P.S."/>
            <person name="Santos S.A."/>
            <person name="Guimaraes L.M.S."/>
            <person name="Vidigal P.M.P."/>
            <person name="Pereira I.C."/>
            <person name="Badel J.L."/>
            <person name="Alfenas-Zerbini P."/>
            <person name="Ferreira M.A.S.V."/>
            <person name="Alfenas A.C."/>
        </authorList>
    </citation>
    <scope>NUCLEOTIDE SEQUENCE [LARGE SCALE GENOMIC DNA]</scope>
    <source>
        <strain evidence="5 6">IBSBF 435</strain>
    </source>
</reference>
<comment type="similarity">
    <text evidence="2">Belongs to the bacterial solute-binding protein 2 family.</text>
</comment>
<evidence type="ECO:0000313" key="5">
    <source>
        <dbReference type="EMBL" id="RQM38882.1"/>
    </source>
</evidence>
<dbReference type="Pfam" id="PF13407">
    <property type="entry name" value="Peripla_BP_4"/>
    <property type="match status" value="1"/>
</dbReference>
<keyword evidence="3" id="KW-0732">Signal</keyword>
<gene>
    <name evidence="5" type="ORF">EB241_06720</name>
</gene>
<accession>A0A3N6TUD5</accession>
<keyword evidence="6" id="KW-1185">Reference proteome</keyword>
<dbReference type="CDD" id="cd06305">
    <property type="entry name" value="PBP1_methylthioribose_binding-like"/>
    <property type="match status" value="1"/>
</dbReference>
<dbReference type="OrthoDB" id="7041874at2"/>
<dbReference type="PANTHER" id="PTHR30036:SF7">
    <property type="entry name" value="ABC TRANSPORTER PERIPLASMIC-BINDING PROTEIN YPHF"/>
    <property type="match status" value="1"/>
</dbReference>
<comment type="subcellular location">
    <subcellularLocation>
        <location evidence="1">Periplasm</location>
    </subcellularLocation>
</comment>
<evidence type="ECO:0000256" key="2">
    <source>
        <dbReference type="ARBA" id="ARBA00007639"/>
    </source>
</evidence>
<dbReference type="GO" id="GO:0030288">
    <property type="term" value="C:outer membrane-bounded periplasmic space"/>
    <property type="evidence" value="ECO:0007669"/>
    <property type="project" value="TreeGrafter"/>
</dbReference>
<evidence type="ECO:0000256" key="1">
    <source>
        <dbReference type="ARBA" id="ARBA00004418"/>
    </source>
</evidence>
<dbReference type="RefSeq" id="WP_124232407.1">
    <property type="nucleotide sequence ID" value="NZ_RHHM01000004.1"/>
</dbReference>
<evidence type="ECO:0000313" key="6">
    <source>
        <dbReference type="Proteomes" id="UP000279457"/>
    </source>
</evidence>
<feature type="signal peptide" evidence="3">
    <location>
        <begin position="1"/>
        <end position="21"/>
    </location>
</feature>